<sequence>MKKFIALTVLIVYGCSDISLVENYKNPDIVLFHAYKVLLVGMAQNDKGQSKFETLLQKEFEKRDVEAMRSLDVFDINFTDSEKSEKELDDVEQLLIDRDFDAVLITKVIGSEDRHSFRKSIAQWSNYSGRFRDDYRSHQDLYYDTDYYDPFTIYHAETSLYCICQDKERALIWRGSIEITDPTDIEKAIDDYVKLIIKAMEEQQLIFHEN</sequence>
<name>A0ABU3L1C8_9FLAO</name>
<comment type="caution">
    <text evidence="1">The sequence shown here is derived from an EMBL/GenBank/DDBJ whole genome shotgun (WGS) entry which is preliminary data.</text>
</comment>
<dbReference type="EMBL" id="JAVTTP010000001">
    <property type="protein sequence ID" value="MDT7827415.1"/>
    <property type="molecule type" value="Genomic_DNA"/>
</dbReference>
<dbReference type="PROSITE" id="PS51257">
    <property type="entry name" value="PROKAR_LIPOPROTEIN"/>
    <property type="match status" value="1"/>
</dbReference>
<evidence type="ECO:0000313" key="1">
    <source>
        <dbReference type="EMBL" id="MDT7827415.1"/>
    </source>
</evidence>
<dbReference type="Proteomes" id="UP001250656">
    <property type="component" value="Unassembled WGS sequence"/>
</dbReference>
<keyword evidence="2" id="KW-1185">Reference proteome</keyword>
<evidence type="ECO:0008006" key="3">
    <source>
        <dbReference type="Google" id="ProtNLM"/>
    </source>
</evidence>
<accession>A0ABU3L1C8</accession>
<organism evidence="1 2">
    <name type="scientific">Pricia mediterranea</name>
    <dbReference type="NCBI Taxonomy" id="3076079"/>
    <lineage>
        <taxon>Bacteria</taxon>
        <taxon>Pseudomonadati</taxon>
        <taxon>Bacteroidota</taxon>
        <taxon>Flavobacteriia</taxon>
        <taxon>Flavobacteriales</taxon>
        <taxon>Flavobacteriaceae</taxon>
        <taxon>Pricia</taxon>
    </lineage>
</organism>
<evidence type="ECO:0000313" key="2">
    <source>
        <dbReference type="Proteomes" id="UP001250656"/>
    </source>
</evidence>
<dbReference type="RefSeq" id="WP_314012324.1">
    <property type="nucleotide sequence ID" value="NZ_JAVTTP010000001.1"/>
</dbReference>
<reference evidence="1 2" key="1">
    <citation type="submission" date="2023-09" db="EMBL/GenBank/DDBJ databases">
        <title>Novel taxa isolated from Blanes Bay.</title>
        <authorList>
            <person name="Rey-Velasco X."/>
            <person name="Lucena T."/>
        </authorList>
    </citation>
    <scope>NUCLEOTIDE SEQUENCE [LARGE SCALE GENOMIC DNA]</scope>
    <source>
        <strain evidence="1 2">S334</strain>
    </source>
</reference>
<protein>
    <recommendedName>
        <fullName evidence="3">Cardiolipin synthetase</fullName>
    </recommendedName>
</protein>
<proteinExistence type="predicted"/>
<gene>
    <name evidence="1" type="ORF">RQM65_01900</name>
</gene>